<reference evidence="1 2" key="1">
    <citation type="submission" date="2019-04" db="EMBL/GenBank/DDBJ databases">
        <title>Flavobacterium sp. strain DS2-A Genome sequencing and assembly.</title>
        <authorList>
            <person name="Kim I."/>
        </authorList>
    </citation>
    <scope>NUCLEOTIDE SEQUENCE [LARGE SCALE GENOMIC DNA]</scope>
    <source>
        <strain evidence="1 2">DS2-A</strain>
    </source>
</reference>
<keyword evidence="2" id="KW-1185">Reference proteome</keyword>
<comment type="caution">
    <text evidence="1">The sequence shown here is derived from an EMBL/GenBank/DDBJ whole genome shotgun (WGS) entry which is preliminary data.</text>
</comment>
<protein>
    <recommendedName>
        <fullName evidence="3">DUF4157 domain-containing protein</fullName>
    </recommendedName>
</protein>
<evidence type="ECO:0000313" key="2">
    <source>
        <dbReference type="Proteomes" id="UP000297407"/>
    </source>
</evidence>
<dbReference type="AlphaFoldDB" id="A0A4Z0L5B3"/>
<accession>A0A4Z0L5B3</accession>
<sequence length="108" mass="13379">MIVLVLKYLTPKGFRGITLFPFVILVSRKDREDAVMLHHERIHICQQKEMLVIPFFLWYGLEFLGRWMQYKNRHLAYRNISFEREAYANEKNLDYLQKRPFWNFLKYF</sequence>
<dbReference type="RefSeq" id="WP_135527322.1">
    <property type="nucleotide sequence ID" value="NZ_SRLH01000008.1"/>
</dbReference>
<name>A0A4Z0L5B3_9FLAO</name>
<evidence type="ECO:0008006" key="3">
    <source>
        <dbReference type="Google" id="ProtNLM"/>
    </source>
</evidence>
<dbReference type="Proteomes" id="UP000297407">
    <property type="component" value="Unassembled WGS sequence"/>
</dbReference>
<evidence type="ECO:0000313" key="1">
    <source>
        <dbReference type="EMBL" id="TGD56898.1"/>
    </source>
</evidence>
<dbReference type="OrthoDB" id="1027344at2"/>
<dbReference type="EMBL" id="SRLH01000008">
    <property type="protein sequence ID" value="TGD56898.1"/>
    <property type="molecule type" value="Genomic_DNA"/>
</dbReference>
<proteinExistence type="predicted"/>
<organism evidence="1 2">
    <name type="scientific">Flavobacterium humi</name>
    <dbReference type="NCBI Taxonomy" id="2562683"/>
    <lineage>
        <taxon>Bacteria</taxon>
        <taxon>Pseudomonadati</taxon>
        <taxon>Bacteroidota</taxon>
        <taxon>Flavobacteriia</taxon>
        <taxon>Flavobacteriales</taxon>
        <taxon>Flavobacteriaceae</taxon>
        <taxon>Flavobacterium</taxon>
    </lineage>
</organism>
<gene>
    <name evidence="1" type="ORF">E4635_13970</name>
</gene>